<dbReference type="OrthoDB" id="45365at2759"/>
<evidence type="ECO:0000313" key="4">
    <source>
        <dbReference type="EMBL" id="KAG2218923.1"/>
    </source>
</evidence>
<feature type="compositionally biased region" description="Low complexity" evidence="3">
    <location>
        <begin position="174"/>
        <end position="185"/>
    </location>
</feature>
<reference evidence="4 5" key="1">
    <citation type="submission" date="2020-12" db="EMBL/GenBank/DDBJ databases">
        <title>Metabolic potential, ecology and presence of endohyphal bacteria is reflected in genomic diversity of Mucoromycotina.</title>
        <authorList>
            <person name="Muszewska A."/>
            <person name="Okrasinska A."/>
            <person name="Steczkiewicz K."/>
            <person name="Drgas O."/>
            <person name="Orlowska M."/>
            <person name="Perlinska-Lenart U."/>
            <person name="Aleksandrzak-Piekarczyk T."/>
            <person name="Szatraj K."/>
            <person name="Zielenkiewicz U."/>
            <person name="Pilsyk S."/>
            <person name="Malc E."/>
            <person name="Mieczkowski P."/>
            <person name="Kruszewska J.S."/>
            <person name="Biernat P."/>
            <person name="Pawlowska J."/>
        </authorList>
    </citation>
    <scope>NUCLEOTIDE SEQUENCE [LARGE SCALE GENOMIC DNA]</scope>
    <source>
        <strain evidence="4 5">CBS 142.35</strain>
    </source>
</reference>
<dbReference type="EMBL" id="JAEPRB010000203">
    <property type="protein sequence ID" value="KAG2218923.1"/>
    <property type="molecule type" value="Genomic_DNA"/>
</dbReference>
<evidence type="ECO:0000256" key="1">
    <source>
        <dbReference type="ARBA" id="ARBA00022441"/>
    </source>
</evidence>
<dbReference type="SMART" id="SM00612">
    <property type="entry name" value="Kelch"/>
    <property type="match status" value="2"/>
</dbReference>
<feature type="region of interest" description="Disordered" evidence="3">
    <location>
        <begin position="164"/>
        <end position="249"/>
    </location>
</feature>
<keyword evidence="1" id="KW-0880">Kelch repeat</keyword>
<dbReference type="Proteomes" id="UP000646827">
    <property type="component" value="Unassembled WGS sequence"/>
</dbReference>
<feature type="compositionally biased region" description="Low complexity" evidence="3">
    <location>
        <begin position="198"/>
        <end position="208"/>
    </location>
</feature>
<name>A0A8H7RZZ9_9FUNG</name>
<protein>
    <recommendedName>
        <fullName evidence="6">Tip elongation aberrant protein 1</fullName>
    </recommendedName>
</protein>
<accession>A0A8H7RZZ9</accession>
<dbReference type="AlphaFoldDB" id="A0A8H7RZZ9"/>
<dbReference type="InterPro" id="IPR006652">
    <property type="entry name" value="Kelch_1"/>
</dbReference>
<gene>
    <name evidence="4" type="ORF">INT45_008160</name>
</gene>
<sequence length="249" mass="27318">MSDETNPQWEHIASANEGPTGRSGHASVVFDDKLYIFGGTDGSHLYNDIWMYDLHTRYWSQVSAVGYIPVPREGCAASLVGDVMYVFGGRSPDGNGLGDLCAFKIRGNRWFMFQNMGPSPSPRFNMTFTAVGDKAIAIGGETGIGKADESPYLAHLLDCSRIRYPPENQQTNNSSSPALSLESSSDPTKTMQKPSVERLQQQRLQQSSPAPRMESPTIPFTSREQQQVENTSTIPNNITTNNTTTATTN</sequence>
<feature type="non-terminal residue" evidence="4">
    <location>
        <position position="249"/>
    </location>
</feature>
<dbReference type="PANTHER" id="PTHR46093:SF18">
    <property type="entry name" value="FIBRONECTIN TYPE-III DOMAIN-CONTAINING PROTEIN"/>
    <property type="match status" value="1"/>
</dbReference>
<organism evidence="4 5">
    <name type="scientific">Circinella minor</name>
    <dbReference type="NCBI Taxonomy" id="1195481"/>
    <lineage>
        <taxon>Eukaryota</taxon>
        <taxon>Fungi</taxon>
        <taxon>Fungi incertae sedis</taxon>
        <taxon>Mucoromycota</taxon>
        <taxon>Mucoromycotina</taxon>
        <taxon>Mucoromycetes</taxon>
        <taxon>Mucorales</taxon>
        <taxon>Lichtheimiaceae</taxon>
        <taxon>Circinella</taxon>
    </lineage>
</organism>
<dbReference type="Gene3D" id="2.120.10.80">
    <property type="entry name" value="Kelch-type beta propeller"/>
    <property type="match status" value="1"/>
</dbReference>
<evidence type="ECO:0008006" key="6">
    <source>
        <dbReference type="Google" id="ProtNLM"/>
    </source>
</evidence>
<evidence type="ECO:0000313" key="5">
    <source>
        <dbReference type="Proteomes" id="UP000646827"/>
    </source>
</evidence>
<feature type="compositionally biased region" description="Polar residues" evidence="3">
    <location>
        <begin position="218"/>
        <end position="229"/>
    </location>
</feature>
<feature type="compositionally biased region" description="Low complexity" evidence="3">
    <location>
        <begin position="230"/>
        <end position="249"/>
    </location>
</feature>
<keyword evidence="5" id="KW-1185">Reference proteome</keyword>
<proteinExistence type="predicted"/>
<evidence type="ECO:0000256" key="2">
    <source>
        <dbReference type="ARBA" id="ARBA00022737"/>
    </source>
</evidence>
<comment type="caution">
    <text evidence="4">The sequence shown here is derived from an EMBL/GenBank/DDBJ whole genome shotgun (WGS) entry which is preliminary data.</text>
</comment>
<dbReference type="PANTHER" id="PTHR46093">
    <property type="entry name" value="ACYL-COA-BINDING DOMAIN-CONTAINING PROTEIN 5"/>
    <property type="match status" value="1"/>
</dbReference>
<evidence type="ECO:0000256" key="3">
    <source>
        <dbReference type="SAM" id="MobiDB-lite"/>
    </source>
</evidence>
<keyword evidence="2" id="KW-0677">Repeat</keyword>
<dbReference type="InterPro" id="IPR015915">
    <property type="entry name" value="Kelch-typ_b-propeller"/>
</dbReference>
<dbReference type="Pfam" id="PF24681">
    <property type="entry name" value="Kelch_KLHDC2_KLHL20_DRC7"/>
    <property type="match status" value="1"/>
</dbReference>
<dbReference type="SUPFAM" id="SSF117281">
    <property type="entry name" value="Kelch motif"/>
    <property type="match status" value="1"/>
</dbReference>